<dbReference type="EMBL" id="JARQZJ010000070">
    <property type="protein sequence ID" value="KAK9881709.1"/>
    <property type="molecule type" value="Genomic_DNA"/>
</dbReference>
<evidence type="ECO:0000313" key="4">
    <source>
        <dbReference type="Proteomes" id="UP001431783"/>
    </source>
</evidence>
<protein>
    <recommendedName>
        <fullName evidence="5">CUB domain-containing protein</fullName>
    </recommendedName>
</protein>
<sequence>MKFNADITINLTLILLAISVLPMCLGYIKLNFDNERHSMCNPIKLFGVFTQHLSHHDSAGLILEGEFKVHNNYWKDTLHCSFKVNYPSETDGVIAVIQSLNMRKNESTGQCIDFIQFSSKDGSSTDKFCGNFDVSKMNGESSVLDVFNYENSFRTKKHKLYTHINIGKEPFKRNQHLEFKVIYTAYRNCSQRNLMDLAYRPCKESSEFCIYNGFFNDNYVNCPLKGCVDEGSCLKFVTVEKPPSIGTKLLVSSISFLFVLFVTFLISIWACKKHKVICFSEQFSHPDRNRETRVIEMNEQRSNRLSETQHSPNAPPIEVDKDLPPKYEDLFPDR</sequence>
<comment type="caution">
    <text evidence="3">The sequence shown here is derived from an EMBL/GenBank/DDBJ whole genome shotgun (WGS) entry which is preliminary data.</text>
</comment>
<evidence type="ECO:0000256" key="1">
    <source>
        <dbReference type="SAM" id="MobiDB-lite"/>
    </source>
</evidence>
<evidence type="ECO:0000313" key="3">
    <source>
        <dbReference type="EMBL" id="KAK9881709.1"/>
    </source>
</evidence>
<dbReference type="AlphaFoldDB" id="A0AAW1ULQ0"/>
<keyword evidence="4" id="KW-1185">Reference proteome</keyword>
<keyword evidence="2" id="KW-0472">Membrane</keyword>
<dbReference type="Proteomes" id="UP001431783">
    <property type="component" value="Unassembled WGS sequence"/>
</dbReference>
<keyword evidence="2" id="KW-1133">Transmembrane helix</keyword>
<organism evidence="3 4">
    <name type="scientific">Henosepilachna vigintioctopunctata</name>
    <dbReference type="NCBI Taxonomy" id="420089"/>
    <lineage>
        <taxon>Eukaryota</taxon>
        <taxon>Metazoa</taxon>
        <taxon>Ecdysozoa</taxon>
        <taxon>Arthropoda</taxon>
        <taxon>Hexapoda</taxon>
        <taxon>Insecta</taxon>
        <taxon>Pterygota</taxon>
        <taxon>Neoptera</taxon>
        <taxon>Endopterygota</taxon>
        <taxon>Coleoptera</taxon>
        <taxon>Polyphaga</taxon>
        <taxon>Cucujiformia</taxon>
        <taxon>Coccinelloidea</taxon>
        <taxon>Coccinellidae</taxon>
        <taxon>Epilachninae</taxon>
        <taxon>Epilachnini</taxon>
        <taxon>Henosepilachna</taxon>
    </lineage>
</organism>
<feature type="transmembrane region" description="Helical" evidence="2">
    <location>
        <begin position="249"/>
        <end position="271"/>
    </location>
</feature>
<keyword evidence="2" id="KW-0812">Transmembrane</keyword>
<accession>A0AAW1ULQ0</accession>
<feature type="region of interest" description="Disordered" evidence="1">
    <location>
        <begin position="298"/>
        <end position="334"/>
    </location>
</feature>
<proteinExistence type="predicted"/>
<feature type="compositionally biased region" description="Basic and acidic residues" evidence="1">
    <location>
        <begin position="318"/>
        <end position="334"/>
    </location>
</feature>
<gene>
    <name evidence="3" type="ORF">WA026_017227</name>
</gene>
<evidence type="ECO:0008006" key="5">
    <source>
        <dbReference type="Google" id="ProtNLM"/>
    </source>
</evidence>
<reference evidence="3 4" key="1">
    <citation type="submission" date="2023-03" db="EMBL/GenBank/DDBJ databases">
        <title>Genome insight into feeding habits of ladybird beetles.</title>
        <authorList>
            <person name="Li H.-S."/>
            <person name="Huang Y.-H."/>
            <person name="Pang H."/>
        </authorList>
    </citation>
    <scope>NUCLEOTIDE SEQUENCE [LARGE SCALE GENOMIC DNA]</scope>
    <source>
        <strain evidence="3">SYSU_2023b</strain>
        <tissue evidence="3">Whole body</tissue>
    </source>
</reference>
<evidence type="ECO:0000256" key="2">
    <source>
        <dbReference type="SAM" id="Phobius"/>
    </source>
</evidence>
<name>A0AAW1ULQ0_9CUCU</name>